<feature type="chain" id="PRO_5027124420" evidence="1">
    <location>
        <begin position="31"/>
        <end position="162"/>
    </location>
</feature>
<accession>A0A6P2G3L4</accession>
<reference evidence="4 5" key="1">
    <citation type="submission" date="2019-09" db="EMBL/GenBank/DDBJ databases">
        <authorList>
            <person name="Depoorter E."/>
        </authorList>
    </citation>
    <scope>NUCLEOTIDE SEQUENCE [LARGE SCALE GENOMIC DNA]</scope>
    <source>
        <strain evidence="4">LMG 20980</strain>
    </source>
</reference>
<feature type="signal peptide" evidence="1">
    <location>
        <begin position="1"/>
        <end position="30"/>
    </location>
</feature>
<evidence type="ECO:0000313" key="6">
    <source>
        <dbReference type="Proteomes" id="UP000755577"/>
    </source>
</evidence>
<dbReference type="PANTHER" id="PTHR38436">
    <property type="entry name" value="POLYKETIDE CYCLASE SNOAL-LIKE DOMAIN"/>
    <property type="match status" value="1"/>
</dbReference>
<dbReference type="GeneID" id="56498927"/>
<proteinExistence type="predicted"/>
<dbReference type="InterPro" id="IPR032710">
    <property type="entry name" value="NTF2-like_dom_sf"/>
</dbReference>
<sequence>MRRRWTMGAMAAPAARWMAAAMFAATAVHAAAAGTGDAQQEANRRTVLAFYEKGLNEKDADAALAYVGDRYVQHNPNAADGRDGFRKFVAFLRDTYPQSHSEIERSFVDGDYVILHVHAVREPGTRGSAIMDIFRLEHGKIVEHWDVNQPVPEQAANGNTMF</sequence>
<dbReference type="AlphaFoldDB" id="A0A6P2G3L4"/>
<dbReference type="Proteomes" id="UP000755577">
    <property type="component" value="Unassembled WGS sequence"/>
</dbReference>
<dbReference type="Proteomes" id="UP000494201">
    <property type="component" value="Unassembled WGS sequence"/>
</dbReference>
<dbReference type="GO" id="GO:0030638">
    <property type="term" value="P:polyketide metabolic process"/>
    <property type="evidence" value="ECO:0007669"/>
    <property type="project" value="InterPro"/>
</dbReference>
<gene>
    <name evidence="4" type="ORF">BAN20980_00897</name>
    <name evidence="3" type="ORF">JQK92_04285</name>
</gene>
<evidence type="ECO:0000259" key="2">
    <source>
        <dbReference type="Pfam" id="PF12680"/>
    </source>
</evidence>
<dbReference type="SUPFAM" id="SSF54427">
    <property type="entry name" value="NTF2-like"/>
    <property type="match status" value="1"/>
</dbReference>
<keyword evidence="1" id="KW-0732">Signal</keyword>
<organism evidence="4 5">
    <name type="scientific">Burkholderia anthina</name>
    <dbReference type="NCBI Taxonomy" id="179879"/>
    <lineage>
        <taxon>Bacteria</taxon>
        <taxon>Pseudomonadati</taxon>
        <taxon>Pseudomonadota</taxon>
        <taxon>Betaproteobacteria</taxon>
        <taxon>Burkholderiales</taxon>
        <taxon>Burkholderiaceae</taxon>
        <taxon>Burkholderia</taxon>
        <taxon>Burkholderia cepacia complex</taxon>
    </lineage>
</organism>
<dbReference type="PANTHER" id="PTHR38436:SF1">
    <property type="entry name" value="ESTER CYCLASE"/>
    <property type="match status" value="1"/>
</dbReference>
<dbReference type="Pfam" id="PF12680">
    <property type="entry name" value="SnoaL_2"/>
    <property type="match status" value="1"/>
</dbReference>
<evidence type="ECO:0000256" key="1">
    <source>
        <dbReference type="SAM" id="SignalP"/>
    </source>
</evidence>
<evidence type="ECO:0000313" key="5">
    <source>
        <dbReference type="Proteomes" id="UP000494201"/>
    </source>
</evidence>
<dbReference type="Gene3D" id="3.10.450.50">
    <property type="match status" value="1"/>
</dbReference>
<dbReference type="EMBL" id="JAFCIQ010000002">
    <property type="protein sequence ID" value="MBM2765640.1"/>
    <property type="molecule type" value="Genomic_DNA"/>
</dbReference>
<evidence type="ECO:0000313" key="4">
    <source>
        <dbReference type="EMBL" id="VVU48203.1"/>
    </source>
</evidence>
<dbReference type="InterPro" id="IPR037401">
    <property type="entry name" value="SnoaL-like"/>
</dbReference>
<name>A0A6P2G3L4_9BURK</name>
<feature type="domain" description="SnoaL-like" evidence="2">
    <location>
        <begin position="47"/>
        <end position="144"/>
    </location>
</feature>
<dbReference type="InterPro" id="IPR009959">
    <property type="entry name" value="Cyclase_SnoaL-like"/>
</dbReference>
<reference evidence="3 6" key="2">
    <citation type="submission" date="2021-02" db="EMBL/GenBank/DDBJ databases">
        <title>Draft genome of the type strains Burkholderia anthina DSM16086.</title>
        <authorList>
            <person name="Hertel R."/>
            <person name="Meissner J."/>
            <person name="Poehlein A."/>
            <person name="Daniel R."/>
            <person name="Commichau F.M."/>
        </authorList>
    </citation>
    <scope>NUCLEOTIDE SEQUENCE [LARGE SCALE GENOMIC DNA]</scope>
    <source>
        <strain evidence="3 6">DSM 16086</strain>
    </source>
</reference>
<protein>
    <submittedName>
        <fullName evidence="3">Nuclear transport factor 2 family protein</fullName>
    </submittedName>
    <submittedName>
        <fullName evidence="4">Polyketide cyclase</fullName>
    </submittedName>
</protein>
<keyword evidence="6" id="KW-1185">Reference proteome</keyword>
<dbReference type="RefSeq" id="WP_203368120.1">
    <property type="nucleotide sequence ID" value="NZ_CABVLY010000002.1"/>
</dbReference>
<dbReference type="EMBL" id="CABVLY010000002">
    <property type="protein sequence ID" value="VVU48203.1"/>
    <property type="molecule type" value="Genomic_DNA"/>
</dbReference>
<evidence type="ECO:0000313" key="3">
    <source>
        <dbReference type="EMBL" id="MBM2765640.1"/>
    </source>
</evidence>